<dbReference type="Gene3D" id="3.40.30.10">
    <property type="entry name" value="Glutaredoxin"/>
    <property type="match status" value="1"/>
</dbReference>
<dbReference type="AlphaFoldDB" id="A0A075X8T6"/>
<proteinExistence type="predicted"/>
<organism evidence="2">
    <name type="scientific">Ochrobactrum sp. SJY1</name>
    <dbReference type="NCBI Taxonomy" id="1526653"/>
    <lineage>
        <taxon>Bacteria</taxon>
        <taxon>Pseudomonadati</taxon>
        <taxon>Pseudomonadota</taxon>
        <taxon>Alphaproteobacteria</taxon>
        <taxon>Hyphomicrobiales</taxon>
        <taxon>Brucellaceae</taxon>
        <taxon>Brucella/Ochrobactrum group</taxon>
        <taxon>Ochrobactrum</taxon>
    </lineage>
</organism>
<dbReference type="EMBL" id="KM065745">
    <property type="protein sequence ID" value="AIH15811.1"/>
    <property type="molecule type" value="Genomic_DNA"/>
</dbReference>
<dbReference type="SUPFAM" id="SSF52833">
    <property type="entry name" value="Thioredoxin-like"/>
    <property type="match status" value="1"/>
</dbReference>
<name>A0A075X8T6_9HYPH</name>
<dbReference type="InterPro" id="IPR011767">
    <property type="entry name" value="GLR_AS"/>
</dbReference>
<evidence type="ECO:0000259" key="1">
    <source>
        <dbReference type="Pfam" id="PF13409"/>
    </source>
</evidence>
<dbReference type="Pfam" id="PF13409">
    <property type="entry name" value="GST_N_2"/>
    <property type="match status" value="1"/>
</dbReference>
<dbReference type="InterPro" id="IPR036249">
    <property type="entry name" value="Thioredoxin-like_sf"/>
</dbReference>
<sequence length="126" mass="14215">MTSETFKPVIYLKENCPFCLKVRLFLLETGLASEVESRNFVPGTEQEETIRAELQSHLDKVSFPAAQLEPGRYIAESDDIIEFFAAKTGRDPAGMTVYRNYVDGVFAISMRLWKENMELKKAASAA</sequence>
<dbReference type="PROSITE" id="PS00195">
    <property type="entry name" value="GLUTAREDOXIN_1"/>
    <property type="match status" value="1"/>
</dbReference>
<reference evidence="2" key="1">
    <citation type="journal article" date="2015" name="Appl. Environ. Microbiol.">
        <title>Molecular mechanism of nicotine degradation by a newly isolated strain, Ochrobactrum sp. strain SJY1.</title>
        <authorList>
            <person name="Yu H."/>
            <person name="Tang H."/>
            <person name="Zhu X."/>
            <person name="Li Y."/>
            <person name="Xu P."/>
        </authorList>
    </citation>
    <scope>NUCLEOTIDE SEQUENCE</scope>
    <source>
        <strain evidence="2">SJY1</strain>
    </source>
</reference>
<dbReference type="InterPro" id="IPR004045">
    <property type="entry name" value="Glutathione_S-Trfase_N"/>
</dbReference>
<feature type="domain" description="GST N-terminal" evidence="1">
    <location>
        <begin position="16"/>
        <end position="86"/>
    </location>
</feature>
<protein>
    <recommendedName>
        <fullName evidence="1">GST N-terminal domain-containing protein</fullName>
    </recommendedName>
</protein>
<accession>A0A075X8T6</accession>
<evidence type="ECO:0000313" key="2">
    <source>
        <dbReference type="EMBL" id="AIH15811.1"/>
    </source>
</evidence>
<dbReference type="PROSITE" id="PS51354">
    <property type="entry name" value="GLUTAREDOXIN_2"/>
    <property type="match status" value="1"/>
</dbReference>